<dbReference type="Proteomes" id="UP001154282">
    <property type="component" value="Unassembled WGS sequence"/>
</dbReference>
<evidence type="ECO:0000259" key="4">
    <source>
        <dbReference type="Pfam" id="PF17177"/>
    </source>
</evidence>
<dbReference type="PROSITE" id="PS51375">
    <property type="entry name" value="PPR"/>
    <property type="match status" value="6"/>
</dbReference>
<dbReference type="Pfam" id="PF13041">
    <property type="entry name" value="PPR_2"/>
    <property type="match status" value="2"/>
</dbReference>
<keyword evidence="2" id="KW-0677">Repeat</keyword>
<dbReference type="EMBL" id="CAMGYJ010000008">
    <property type="protein sequence ID" value="CAI0468945.1"/>
    <property type="molecule type" value="Genomic_DNA"/>
</dbReference>
<gene>
    <name evidence="5" type="ORF">LITE_LOCUS38000</name>
</gene>
<dbReference type="InterPro" id="IPR033443">
    <property type="entry name" value="PROP1-like_PPR_dom"/>
</dbReference>
<dbReference type="Pfam" id="PF01535">
    <property type="entry name" value="PPR"/>
    <property type="match status" value="2"/>
</dbReference>
<organism evidence="5 6">
    <name type="scientific">Linum tenue</name>
    <dbReference type="NCBI Taxonomy" id="586396"/>
    <lineage>
        <taxon>Eukaryota</taxon>
        <taxon>Viridiplantae</taxon>
        <taxon>Streptophyta</taxon>
        <taxon>Embryophyta</taxon>
        <taxon>Tracheophyta</taxon>
        <taxon>Spermatophyta</taxon>
        <taxon>Magnoliopsida</taxon>
        <taxon>eudicotyledons</taxon>
        <taxon>Gunneridae</taxon>
        <taxon>Pentapetalae</taxon>
        <taxon>rosids</taxon>
        <taxon>fabids</taxon>
        <taxon>Malpighiales</taxon>
        <taxon>Linaceae</taxon>
        <taxon>Linum</taxon>
    </lineage>
</organism>
<evidence type="ECO:0000313" key="5">
    <source>
        <dbReference type="EMBL" id="CAI0468945.1"/>
    </source>
</evidence>
<comment type="similarity">
    <text evidence="1">Belongs to the PPR family. P subfamily.</text>
</comment>
<feature type="repeat" description="PPR" evidence="3">
    <location>
        <begin position="382"/>
        <end position="416"/>
    </location>
</feature>
<evidence type="ECO:0000256" key="2">
    <source>
        <dbReference type="ARBA" id="ARBA00022737"/>
    </source>
</evidence>
<dbReference type="InterPro" id="IPR011990">
    <property type="entry name" value="TPR-like_helical_dom_sf"/>
</dbReference>
<sequence>MRSLRRLLPSMLSSAIRNPTSRSLPSPLPSLRPAFLHSVQQNQNVVESICNSVRAGCNWDSLTEKFGSVGLTDSLVRGILLELREPPEAKRALGFFHWSAQRVMNTVHGVHSYCIMVHILVGARLVTDARALLESVLKRSGAAENEGSRFEVVDSLLDSYRVTVSNPLVFNLLVQGYAKLRMLEIGFEVCCYLEDRGFSLTLISYNTLLHFVLKSHEIELLWKVYERMISRRMYPDEAGIRAMIHGLCKEGKLQEMIGMLDKIHGKRSAACSPLVIVSTGLVLRILEEEEGGRIEVAMGLLRLMLQRNMITDTVAFSLIVHAKVKLGDLSSASEVYDEMLKRGFDANSFCYTSFVEGYCHSGRVEDAINLLREMKSTGLKPYSQTFDHIILGCAKTGRVEESLEYCSEMMSMGHLPTLSVFNEMLAKVMEQPVHTNQANEILTSMMDKGFFPNEITYSRLMAAYAKDGKVEEVAKLYYEMEYRAISPGELGFASIISSLCNCGKVEEAGRVLKVMKDRGVRPVKDVYEALIHGHLDKGSEEIAARLRREMVLYD</sequence>
<evidence type="ECO:0000313" key="6">
    <source>
        <dbReference type="Proteomes" id="UP001154282"/>
    </source>
</evidence>
<accession>A0AAV0PEA1</accession>
<dbReference type="PANTHER" id="PTHR47936:SF1">
    <property type="entry name" value="PENTATRICOPEPTIDE REPEAT-CONTAINING PROTEIN GUN1, CHLOROPLASTIC"/>
    <property type="match status" value="1"/>
</dbReference>
<name>A0AAV0PEA1_9ROSI</name>
<dbReference type="AlphaFoldDB" id="A0AAV0PEA1"/>
<dbReference type="NCBIfam" id="TIGR00756">
    <property type="entry name" value="PPR"/>
    <property type="match status" value="5"/>
</dbReference>
<dbReference type="GO" id="GO:0010019">
    <property type="term" value="P:chloroplast-nucleus signaling pathway"/>
    <property type="evidence" value="ECO:0007669"/>
    <property type="project" value="TreeGrafter"/>
</dbReference>
<feature type="repeat" description="PPR" evidence="3">
    <location>
        <begin position="347"/>
        <end position="381"/>
    </location>
</feature>
<reference evidence="5" key="1">
    <citation type="submission" date="2022-08" db="EMBL/GenBank/DDBJ databases">
        <authorList>
            <person name="Gutierrez-Valencia J."/>
        </authorList>
    </citation>
    <scope>NUCLEOTIDE SEQUENCE</scope>
</reference>
<dbReference type="Pfam" id="PF17177">
    <property type="entry name" value="PPR_long"/>
    <property type="match status" value="1"/>
</dbReference>
<protein>
    <recommendedName>
        <fullName evidence="4">PROP1-like PPR domain-containing protein</fullName>
    </recommendedName>
</protein>
<feature type="repeat" description="PPR" evidence="3">
    <location>
        <begin position="312"/>
        <end position="346"/>
    </location>
</feature>
<feature type="domain" description="PROP1-like PPR" evidence="4">
    <location>
        <begin position="434"/>
        <end position="541"/>
    </location>
</feature>
<keyword evidence="6" id="KW-1185">Reference proteome</keyword>
<evidence type="ECO:0000256" key="3">
    <source>
        <dbReference type="PROSITE-ProRule" id="PRU00708"/>
    </source>
</evidence>
<comment type="caution">
    <text evidence="5">The sequence shown here is derived from an EMBL/GenBank/DDBJ whole genome shotgun (WGS) entry which is preliminary data.</text>
</comment>
<dbReference type="Gene3D" id="1.25.40.10">
    <property type="entry name" value="Tetratricopeptide repeat domain"/>
    <property type="match status" value="3"/>
</dbReference>
<feature type="repeat" description="PPR" evidence="3">
    <location>
        <begin position="488"/>
        <end position="522"/>
    </location>
</feature>
<dbReference type="InterPro" id="IPR002885">
    <property type="entry name" value="PPR_rpt"/>
</dbReference>
<feature type="repeat" description="PPR" evidence="3">
    <location>
        <begin position="201"/>
        <end position="235"/>
    </location>
</feature>
<evidence type="ECO:0000256" key="1">
    <source>
        <dbReference type="ARBA" id="ARBA00007626"/>
    </source>
</evidence>
<dbReference type="GO" id="GO:0031930">
    <property type="term" value="P:mitochondria-nucleus signaling pathway"/>
    <property type="evidence" value="ECO:0007669"/>
    <property type="project" value="TreeGrafter"/>
</dbReference>
<proteinExistence type="inferred from homology"/>
<dbReference type="PANTHER" id="PTHR47936">
    <property type="entry name" value="PPR_LONG DOMAIN-CONTAINING PROTEIN"/>
    <property type="match status" value="1"/>
</dbReference>
<dbReference type="GO" id="GO:0009507">
    <property type="term" value="C:chloroplast"/>
    <property type="evidence" value="ECO:0007669"/>
    <property type="project" value="TreeGrafter"/>
</dbReference>
<feature type="repeat" description="PPR" evidence="3">
    <location>
        <begin position="453"/>
        <end position="487"/>
    </location>
</feature>